<dbReference type="SUPFAM" id="SSF51735">
    <property type="entry name" value="NAD(P)-binding Rossmann-fold domains"/>
    <property type="match status" value="1"/>
</dbReference>
<dbReference type="InterPro" id="IPR013149">
    <property type="entry name" value="ADH-like_C"/>
</dbReference>
<keyword evidence="6" id="KW-0520">NAD</keyword>
<organism evidence="10 11">
    <name type="scientific">Adineta steineri</name>
    <dbReference type="NCBI Taxonomy" id="433720"/>
    <lineage>
        <taxon>Eukaryota</taxon>
        <taxon>Metazoa</taxon>
        <taxon>Spiralia</taxon>
        <taxon>Gnathifera</taxon>
        <taxon>Rotifera</taxon>
        <taxon>Eurotatoria</taxon>
        <taxon>Bdelloidea</taxon>
        <taxon>Adinetida</taxon>
        <taxon>Adinetidae</taxon>
        <taxon>Adineta</taxon>
    </lineage>
</organism>
<evidence type="ECO:0000259" key="7">
    <source>
        <dbReference type="SMART" id="SM00829"/>
    </source>
</evidence>
<accession>A0A814MC66</accession>
<evidence type="ECO:0000313" key="10">
    <source>
        <dbReference type="EMBL" id="CAF1076051.1"/>
    </source>
</evidence>
<proteinExistence type="inferred from homology"/>
<dbReference type="OrthoDB" id="1879366at2759"/>
<sequence>MSNVSNIPKTMKALRLHEFGSDYRLDHDVPVPLDLGDYDVLIAIKSAGFCHTELLIRDGLARPKPKQLPLIPSHEPAGIIVAMGKKVSDEYKIGDRVGAINFYNACANCPDCLNDNNIYCENYDGTGVSIDGAFAEYQKADSRWLVPLPDELSFQDAAPLMCAGLTAFSAIEKCALKKGQVIGIIGLGALGHLAVQFAKCMGLKVVAIDNRQEALDVVQKLKHTPDLIIDSSKINEENAIEQIKTLQSSTKDVYTGVDATIIMTEPVKAYTYALTITRKHGTMIAVGIPREPVPINVINIIMRDITIKGSLLGDIECAQRMVKFVVDHEIQGEIKCYTLEEAADNLIKDFNRPDMKGKLVVNVSA</sequence>
<evidence type="ECO:0000313" key="8">
    <source>
        <dbReference type="EMBL" id="CAF0979040.1"/>
    </source>
</evidence>
<comment type="similarity">
    <text evidence="2">Belongs to the zinc-containing alcohol dehydrogenase family.</text>
</comment>
<dbReference type="Gene3D" id="3.90.180.10">
    <property type="entry name" value="Medium-chain alcohol dehydrogenases, catalytic domain"/>
    <property type="match status" value="1"/>
</dbReference>
<dbReference type="Gene3D" id="3.40.50.720">
    <property type="entry name" value="NAD(P)-binding Rossmann-like Domain"/>
    <property type="match status" value="1"/>
</dbReference>
<name>A0A814MC66_9BILA</name>
<dbReference type="Proteomes" id="UP000663832">
    <property type="component" value="Unassembled WGS sequence"/>
</dbReference>
<dbReference type="GO" id="GO:0005737">
    <property type="term" value="C:cytoplasm"/>
    <property type="evidence" value="ECO:0007669"/>
    <property type="project" value="TreeGrafter"/>
</dbReference>
<dbReference type="EMBL" id="CAJNOM010000114">
    <property type="protein sequence ID" value="CAF1076051.1"/>
    <property type="molecule type" value="Genomic_DNA"/>
</dbReference>
<evidence type="ECO:0000256" key="6">
    <source>
        <dbReference type="ARBA" id="ARBA00023027"/>
    </source>
</evidence>
<keyword evidence="4" id="KW-0862">Zinc</keyword>
<reference evidence="10" key="1">
    <citation type="submission" date="2021-02" db="EMBL/GenBank/DDBJ databases">
        <authorList>
            <person name="Nowell W R."/>
        </authorList>
    </citation>
    <scope>NUCLEOTIDE SEQUENCE</scope>
</reference>
<dbReference type="InterPro" id="IPR013154">
    <property type="entry name" value="ADH-like_N"/>
</dbReference>
<dbReference type="InterPro" id="IPR036291">
    <property type="entry name" value="NAD(P)-bd_dom_sf"/>
</dbReference>
<comment type="caution">
    <text evidence="10">The sequence shown here is derived from an EMBL/GenBank/DDBJ whole genome shotgun (WGS) entry which is preliminary data.</text>
</comment>
<evidence type="ECO:0000256" key="2">
    <source>
        <dbReference type="ARBA" id="ARBA00008072"/>
    </source>
</evidence>
<evidence type="ECO:0000256" key="5">
    <source>
        <dbReference type="ARBA" id="ARBA00023002"/>
    </source>
</evidence>
<dbReference type="Pfam" id="PF08240">
    <property type="entry name" value="ADH_N"/>
    <property type="match status" value="1"/>
</dbReference>
<dbReference type="Proteomes" id="UP000663877">
    <property type="component" value="Unassembled WGS sequence"/>
</dbReference>
<gene>
    <name evidence="8" type="ORF">BJG266_LOCUS14765</name>
    <name evidence="9" type="ORF">QVE165_LOCUS15188</name>
    <name evidence="10" type="ORF">QVE165_LOCUS18957</name>
</gene>
<evidence type="ECO:0000313" key="9">
    <source>
        <dbReference type="EMBL" id="CAF1005820.1"/>
    </source>
</evidence>
<dbReference type="PANTHER" id="PTHR42940">
    <property type="entry name" value="ALCOHOL DEHYDROGENASE 1-RELATED"/>
    <property type="match status" value="1"/>
</dbReference>
<dbReference type="GO" id="GO:0046872">
    <property type="term" value="F:metal ion binding"/>
    <property type="evidence" value="ECO:0007669"/>
    <property type="project" value="UniProtKB-KW"/>
</dbReference>
<dbReference type="PANTHER" id="PTHR42940:SF8">
    <property type="entry name" value="VACUOLAR PROTEIN SORTING-ASSOCIATED PROTEIN 11"/>
    <property type="match status" value="1"/>
</dbReference>
<feature type="domain" description="Enoyl reductase (ER)" evidence="7">
    <location>
        <begin position="20"/>
        <end position="361"/>
    </location>
</feature>
<dbReference type="AlphaFoldDB" id="A0A814MC66"/>
<evidence type="ECO:0000256" key="1">
    <source>
        <dbReference type="ARBA" id="ARBA00001947"/>
    </source>
</evidence>
<dbReference type="CDD" id="cd08297">
    <property type="entry name" value="CAD3"/>
    <property type="match status" value="1"/>
</dbReference>
<comment type="cofactor">
    <cofactor evidence="1">
        <name>Zn(2+)</name>
        <dbReference type="ChEBI" id="CHEBI:29105"/>
    </cofactor>
</comment>
<keyword evidence="11" id="KW-1185">Reference proteome</keyword>
<evidence type="ECO:0000256" key="3">
    <source>
        <dbReference type="ARBA" id="ARBA00022723"/>
    </source>
</evidence>
<dbReference type="InterPro" id="IPR011032">
    <property type="entry name" value="GroES-like_sf"/>
</dbReference>
<evidence type="ECO:0000313" key="11">
    <source>
        <dbReference type="Proteomes" id="UP000663832"/>
    </source>
</evidence>
<dbReference type="SUPFAM" id="SSF50129">
    <property type="entry name" value="GroES-like"/>
    <property type="match status" value="1"/>
</dbReference>
<evidence type="ECO:0000256" key="4">
    <source>
        <dbReference type="ARBA" id="ARBA00022833"/>
    </source>
</evidence>
<protein>
    <recommendedName>
        <fullName evidence="7">Enoyl reductase (ER) domain-containing protein</fullName>
    </recommendedName>
</protein>
<dbReference type="EMBL" id="CAJNOI010000063">
    <property type="protein sequence ID" value="CAF0979040.1"/>
    <property type="molecule type" value="Genomic_DNA"/>
</dbReference>
<dbReference type="SMART" id="SM00829">
    <property type="entry name" value="PKS_ER"/>
    <property type="match status" value="1"/>
</dbReference>
<keyword evidence="5" id="KW-0560">Oxidoreductase</keyword>
<dbReference type="Pfam" id="PF00107">
    <property type="entry name" value="ADH_zinc_N"/>
    <property type="match status" value="1"/>
</dbReference>
<dbReference type="FunFam" id="3.40.50.720:FF:000039">
    <property type="entry name" value="Alcohol dehydrogenase AdhP"/>
    <property type="match status" value="1"/>
</dbReference>
<dbReference type="EMBL" id="CAJNOM010000082">
    <property type="protein sequence ID" value="CAF1005820.1"/>
    <property type="molecule type" value="Genomic_DNA"/>
</dbReference>
<dbReference type="InterPro" id="IPR020843">
    <property type="entry name" value="ER"/>
</dbReference>
<dbReference type="GO" id="GO:0004022">
    <property type="term" value="F:alcohol dehydrogenase (NAD+) activity"/>
    <property type="evidence" value="ECO:0007669"/>
    <property type="project" value="TreeGrafter"/>
</dbReference>
<keyword evidence="3" id="KW-0479">Metal-binding</keyword>